<sequence length="150" mass="16413">MKTIIPMLALVATLASCAKSGEPANVQALNQQFVQAWNSKETDKIIGMLDDNVQFAQGETRFSGKSEVGEKWVRATINTISDLRLSPRSSVADTQIAYEAGTFTVEVLPEVAGEPRGIGEGNVMLLWKKAADESWKLSYAQLEDLPVRVK</sequence>
<feature type="signal peptide" evidence="1">
    <location>
        <begin position="1"/>
        <end position="18"/>
    </location>
</feature>
<dbReference type="Proteomes" id="UP000011058">
    <property type="component" value="Chromosome"/>
</dbReference>
<dbReference type="EMBL" id="HE796683">
    <property type="protein sequence ID" value="CCG99786.1"/>
    <property type="molecule type" value="Genomic_DNA"/>
</dbReference>
<evidence type="ECO:0000256" key="1">
    <source>
        <dbReference type="SAM" id="SignalP"/>
    </source>
</evidence>
<dbReference type="InterPro" id="IPR027843">
    <property type="entry name" value="DUF4440"/>
</dbReference>
<dbReference type="HOGENOM" id="CLU_1701865_0_0_10"/>
<feature type="domain" description="DUF4440" evidence="2">
    <location>
        <begin position="26"/>
        <end position="137"/>
    </location>
</feature>
<keyword evidence="4" id="KW-1185">Reference proteome</keyword>
<dbReference type="OrthoDB" id="979496at2"/>
<dbReference type="PROSITE" id="PS51257">
    <property type="entry name" value="PROKAR_LIPOPROTEIN"/>
    <property type="match status" value="1"/>
</dbReference>
<evidence type="ECO:0000313" key="4">
    <source>
        <dbReference type="Proteomes" id="UP000011058"/>
    </source>
</evidence>
<dbReference type="RefSeq" id="WP_015330885.1">
    <property type="nucleotide sequence ID" value="NC_020054.1"/>
</dbReference>
<dbReference type="Gene3D" id="3.10.450.50">
    <property type="match status" value="1"/>
</dbReference>
<evidence type="ECO:0000313" key="3">
    <source>
        <dbReference type="EMBL" id="CCG99786.1"/>
    </source>
</evidence>
<organism evidence="3 4">
    <name type="scientific">Fibrella aestuarina BUZ 2</name>
    <dbReference type="NCBI Taxonomy" id="1166018"/>
    <lineage>
        <taxon>Bacteria</taxon>
        <taxon>Pseudomonadati</taxon>
        <taxon>Bacteroidota</taxon>
        <taxon>Cytophagia</taxon>
        <taxon>Cytophagales</taxon>
        <taxon>Spirosomataceae</taxon>
        <taxon>Fibrella</taxon>
    </lineage>
</organism>
<keyword evidence="1" id="KW-0732">Signal</keyword>
<dbReference type="eggNOG" id="COG4319">
    <property type="taxonomic scope" value="Bacteria"/>
</dbReference>
<protein>
    <recommendedName>
        <fullName evidence="2">DUF4440 domain-containing protein</fullName>
    </recommendedName>
</protein>
<name>I0K6N3_9BACT</name>
<proteinExistence type="predicted"/>
<dbReference type="InterPro" id="IPR032710">
    <property type="entry name" value="NTF2-like_dom_sf"/>
</dbReference>
<reference evidence="3 4" key="1">
    <citation type="journal article" date="2012" name="J. Bacteriol.">
        <title>Genome Sequence of Fibrella aestuarina BUZ 2T, a Filamentous Marine Bacterium.</title>
        <authorList>
            <person name="Filippini M."/>
            <person name="Qi W."/>
            <person name="Blom J."/>
            <person name="Goesmann A."/>
            <person name="Smits T.H."/>
            <person name="Bagheri H.C."/>
        </authorList>
    </citation>
    <scope>NUCLEOTIDE SEQUENCE [LARGE SCALE GENOMIC DNA]</scope>
    <source>
        <strain evidence="4">BUZ 2T</strain>
    </source>
</reference>
<evidence type="ECO:0000259" key="2">
    <source>
        <dbReference type="Pfam" id="PF14534"/>
    </source>
</evidence>
<accession>I0K6N3</accession>
<dbReference type="SUPFAM" id="SSF54427">
    <property type="entry name" value="NTF2-like"/>
    <property type="match status" value="1"/>
</dbReference>
<feature type="chain" id="PRO_5003631188" description="DUF4440 domain-containing protein" evidence="1">
    <location>
        <begin position="19"/>
        <end position="150"/>
    </location>
</feature>
<dbReference type="Pfam" id="PF14534">
    <property type="entry name" value="DUF4440"/>
    <property type="match status" value="1"/>
</dbReference>
<dbReference type="KEGG" id="fae:FAES_1776"/>
<dbReference type="PATRIC" id="fig|1166018.3.peg.3513"/>
<gene>
    <name evidence="3" type="ORF">FAES_1776</name>
</gene>
<dbReference type="AlphaFoldDB" id="I0K6N3"/>